<evidence type="ECO:0000256" key="8">
    <source>
        <dbReference type="PIRSR" id="PIRSR601519-1"/>
    </source>
</evidence>
<dbReference type="GO" id="GO:0008198">
    <property type="term" value="F:ferrous iron binding"/>
    <property type="evidence" value="ECO:0007669"/>
    <property type="project" value="TreeGrafter"/>
</dbReference>
<organism evidence="13 14">
    <name type="scientific">Octopus vulgaris</name>
    <name type="common">Common octopus</name>
    <dbReference type="NCBI Taxonomy" id="6645"/>
    <lineage>
        <taxon>Eukaryota</taxon>
        <taxon>Metazoa</taxon>
        <taxon>Spiralia</taxon>
        <taxon>Lophotrochozoa</taxon>
        <taxon>Mollusca</taxon>
        <taxon>Cephalopoda</taxon>
        <taxon>Coleoidea</taxon>
        <taxon>Octopodiformes</taxon>
        <taxon>Octopoda</taxon>
        <taxon>Incirrata</taxon>
        <taxon>Octopodidae</taxon>
        <taxon>Octopus</taxon>
    </lineage>
</organism>
<comment type="function">
    <text evidence="6">Stores iron in a soluble, non-toxic, readily available form. Important for iron homeostasis. Has ferroxidase activity. Iron is taken up in the ferrous form and deposited as ferric hydroxides after oxidation.</text>
</comment>
<keyword evidence="14" id="KW-1185">Reference proteome</keyword>
<dbReference type="GO" id="GO:0008199">
    <property type="term" value="F:ferric iron binding"/>
    <property type="evidence" value="ECO:0007669"/>
    <property type="project" value="InterPro"/>
</dbReference>
<feature type="binding site" evidence="8">
    <location>
        <position position="226"/>
    </location>
    <ligand>
        <name>Fe cation</name>
        <dbReference type="ChEBI" id="CHEBI:24875"/>
        <label>1</label>
    </ligand>
</feature>
<evidence type="ECO:0000256" key="11">
    <source>
        <dbReference type="SAM" id="SignalP"/>
    </source>
</evidence>
<dbReference type="PANTHER" id="PTHR11431:SF75">
    <property type="entry name" value="FERRITIN"/>
    <property type="match status" value="1"/>
</dbReference>
<dbReference type="CDD" id="cd01056">
    <property type="entry name" value="Euk_Ferritin"/>
    <property type="match status" value="1"/>
</dbReference>
<dbReference type="PROSITE" id="PS50905">
    <property type="entry name" value="FERRITIN_LIKE"/>
    <property type="match status" value="1"/>
</dbReference>
<feature type="binding site" evidence="8">
    <location>
        <position position="188"/>
    </location>
    <ligand>
        <name>Fe cation</name>
        <dbReference type="ChEBI" id="CHEBI:24875"/>
        <label>1</label>
    </ligand>
</feature>
<protein>
    <recommendedName>
        <fullName evidence="9">Ferritin</fullName>
        <ecNumber evidence="9">1.16.3.1</ecNumber>
    </recommendedName>
</protein>
<dbReference type="InterPro" id="IPR008331">
    <property type="entry name" value="Ferritin_DPS_dom"/>
</dbReference>
<feature type="signal peptide" evidence="11">
    <location>
        <begin position="1"/>
        <end position="18"/>
    </location>
</feature>
<dbReference type="GO" id="GO:0005737">
    <property type="term" value="C:cytoplasm"/>
    <property type="evidence" value="ECO:0007669"/>
    <property type="project" value="TreeGrafter"/>
</dbReference>
<evidence type="ECO:0000256" key="10">
    <source>
        <dbReference type="SAM" id="Phobius"/>
    </source>
</evidence>
<evidence type="ECO:0000256" key="3">
    <source>
        <dbReference type="ARBA" id="ARBA00022723"/>
    </source>
</evidence>
<comment type="similarity">
    <text evidence="1 9">Belongs to the ferritin family.</text>
</comment>
<accession>A0AA36BEW9</accession>
<comment type="catalytic activity">
    <reaction evidence="7 9">
        <text>4 Fe(2+) + O2 + 4 H(+) = 4 Fe(3+) + 2 H2O</text>
        <dbReference type="Rhea" id="RHEA:11148"/>
        <dbReference type="ChEBI" id="CHEBI:15377"/>
        <dbReference type="ChEBI" id="CHEBI:15378"/>
        <dbReference type="ChEBI" id="CHEBI:15379"/>
        <dbReference type="ChEBI" id="CHEBI:29033"/>
        <dbReference type="ChEBI" id="CHEBI:29034"/>
        <dbReference type="EC" id="1.16.3.1"/>
    </reaction>
</comment>
<feature type="domain" description="Ferritin-like diiron" evidence="12">
    <location>
        <begin position="171"/>
        <end position="343"/>
    </location>
</feature>
<sequence>MKSFICVVLILCFSSIHTQKLSTGDAALMNELSIVQYNAASYYRYVFVSCLAEPYSCYTPEISPRKTFQTALKAETWNRNNISATIKKVMDIPMRHFLLKFLTQGSDTCRQLYYMTDSLRKFSSPFETYMFSERFVDSIASVRNKNYMAKRRAFLLVSILTAFFVVSTSSYSLTSTDRENLNEQITMENQASLFYQAYGHFFESSKIALRGFGKFFMEMSLEEKEHADKLMTYMNKRLTTPEVRNIQVDAICKHLSYKCLCAIVMPATISGCSGVKIHAEDVPLLAMEDAVGLEKAVYNSLRNIVDISMDPQLQHFLEHEYLDEQVESIKQLSDYVTQLSRFNQSYVGQYMMDNRFLSGSNSNMQDKH</sequence>
<evidence type="ECO:0000259" key="12">
    <source>
        <dbReference type="PROSITE" id="PS50905"/>
    </source>
</evidence>
<feature type="binding site" evidence="8">
    <location>
        <position position="223"/>
    </location>
    <ligand>
        <name>Fe cation</name>
        <dbReference type="ChEBI" id="CHEBI:24875"/>
        <label>1</label>
    </ligand>
</feature>
<evidence type="ECO:0000256" key="1">
    <source>
        <dbReference type="ARBA" id="ARBA00007513"/>
    </source>
</evidence>
<dbReference type="Proteomes" id="UP001162480">
    <property type="component" value="Chromosome 14"/>
</dbReference>
<feature type="chain" id="PRO_5041388886" description="Ferritin" evidence="11">
    <location>
        <begin position="19"/>
        <end position="368"/>
    </location>
</feature>
<reference evidence="13" key="1">
    <citation type="submission" date="2023-08" db="EMBL/GenBank/DDBJ databases">
        <authorList>
            <person name="Alioto T."/>
            <person name="Alioto T."/>
            <person name="Gomez Garrido J."/>
        </authorList>
    </citation>
    <scope>NUCLEOTIDE SEQUENCE</scope>
</reference>
<evidence type="ECO:0000256" key="4">
    <source>
        <dbReference type="ARBA" id="ARBA00023002"/>
    </source>
</evidence>
<keyword evidence="2 9" id="KW-0409">Iron storage</keyword>
<keyword evidence="10" id="KW-0472">Membrane</keyword>
<evidence type="ECO:0000256" key="6">
    <source>
        <dbReference type="ARBA" id="ARBA00025111"/>
    </source>
</evidence>
<keyword evidence="4 9" id="KW-0560">Oxidoreductase</keyword>
<evidence type="ECO:0000256" key="9">
    <source>
        <dbReference type="RuleBase" id="RU361145"/>
    </source>
</evidence>
<keyword evidence="3 8" id="KW-0479">Metal-binding</keyword>
<evidence type="ECO:0000256" key="2">
    <source>
        <dbReference type="ARBA" id="ARBA00022434"/>
    </source>
</evidence>
<feature type="binding site" evidence="8">
    <location>
        <position position="294"/>
    </location>
    <ligand>
        <name>Fe cation</name>
        <dbReference type="ChEBI" id="CHEBI:24875"/>
        <label>1</label>
    </ligand>
</feature>
<evidence type="ECO:0000313" key="13">
    <source>
        <dbReference type="EMBL" id="CAI9733140.1"/>
    </source>
</evidence>
<evidence type="ECO:0000256" key="5">
    <source>
        <dbReference type="ARBA" id="ARBA00023004"/>
    </source>
</evidence>
<dbReference type="PROSITE" id="PS00204">
    <property type="entry name" value="FERRITIN_2"/>
    <property type="match status" value="1"/>
</dbReference>
<dbReference type="SUPFAM" id="SSF47240">
    <property type="entry name" value="Ferritin-like"/>
    <property type="match status" value="1"/>
</dbReference>
<dbReference type="EMBL" id="OX597827">
    <property type="protein sequence ID" value="CAI9733140.1"/>
    <property type="molecule type" value="Genomic_DNA"/>
</dbReference>
<dbReference type="InterPro" id="IPR001519">
    <property type="entry name" value="Ferritin"/>
</dbReference>
<dbReference type="EC" id="1.16.3.1" evidence="9"/>
<keyword evidence="10" id="KW-0812">Transmembrane</keyword>
<gene>
    <name evidence="13" type="ORF">OCTVUL_1B009849</name>
</gene>
<dbReference type="PANTHER" id="PTHR11431">
    <property type="entry name" value="FERRITIN"/>
    <property type="match status" value="1"/>
</dbReference>
<keyword evidence="11" id="KW-0732">Signal</keyword>
<dbReference type="GO" id="GO:0004322">
    <property type="term" value="F:ferroxidase activity"/>
    <property type="evidence" value="ECO:0007669"/>
    <property type="project" value="UniProtKB-EC"/>
</dbReference>
<keyword evidence="5 8" id="KW-0408">Iron</keyword>
<dbReference type="InterPro" id="IPR009078">
    <property type="entry name" value="Ferritin-like_SF"/>
</dbReference>
<evidence type="ECO:0000313" key="14">
    <source>
        <dbReference type="Proteomes" id="UP001162480"/>
    </source>
</evidence>
<keyword evidence="10" id="KW-1133">Transmembrane helix</keyword>
<dbReference type="Pfam" id="PF00210">
    <property type="entry name" value="Ferritin"/>
    <property type="match status" value="1"/>
</dbReference>
<feature type="binding site" evidence="8">
    <location>
        <position position="325"/>
    </location>
    <ligand>
        <name>Fe cation</name>
        <dbReference type="ChEBI" id="CHEBI:24875"/>
        <label>1</label>
    </ligand>
</feature>
<evidence type="ECO:0000256" key="7">
    <source>
        <dbReference type="ARBA" id="ARBA00047990"/>
    </source>
</evidence>
<name>A0AA36BEW9_OCTVU</name>
<dbReference type="Gene3D" id="1.20.1260.10">
    <property type="match status" value="1"/>
</dbReference>
<dbReference type="InterPro" id="IPR014034">
    <property type="entry name" value="Ferritin_CS"/>
</dbReference>
<feature type="transmembrane region" description="Helical" evidence="10">
    <location>
        <begin position="153"/>
        <end position="173"/>
    </location>
</feature>
<dbReference type="GO" id="GO:0006826">
    <property type="term" value="P:iron ion transport"/>
    <property type="evidence" value="ECO:0007669"/>
    <property type="project" value="InterPro"/>
</dbReference>
<comment type="function">
    <text evidence="9">Stores iron in a soluble, non-toxic, readily available form. Important for iron homeostasis. Iron is taken up in the ferrous form and deposited as ferric hydroxides after oxidation.</text>
</comment>
<dbReference type="InterPro" id="IPR009040">
    <property type="entry name" value="Ferritin-like_diiron"/>
</dbReference>
<dbReference type="GO" id="GO:0006879">
    <property type="term" value="P:intracellular iron ion homeostasis"/>
    <property type="evidence" value="ECO:0007669"/>
    <property type="project" value="UniProtKB-KW"/>
</dbReference>
<dbReference type="AlphaFoldDB" id="A0AA36BEW9"/>
<proteinExistence type="inferred from homology"/>
<dbReference type="InterPro" id="IPR012347">
    <property type="entry name" value="Ferritin-like"/>
</dbReference>